<dbReference type="AlphaFoldDB" id="A0A4V3CZ30"/>
<dbReference type="RefSeq" id="WP_133851805.1">
    <property type="nucleotide sequence ID" value="NZ_SNXZ01000004.1"/>
</dbReference>
<evidence type="ECO:0000313" key="2">
    <source>
        <dbReference type="Proteomes" id="UP000295444"/>
    </source>
</evidence>
<name>A0A4V3CZ30_LABRH</name>
<keyword evidence="2" id="KW-1185">Reference proteome</keyword>
<gene>
    <name evidence="1" type="ORF">EV186_104446</name>
</gene>
<reference evidence="1 2" key="1">
    <citation type="submission" date="2019-03" db="EMBL/GenBank/DDBJ databases">
        <title>Genomic Encyclopedia of Type Strains, Phase IV (KMG-IV): sequencing the most valuable type-strain genomes for metagenomic binning, comparative biology and taxonomic classification.</title>
        <authorList>
            <person name="Goeker M."/>
        </authorList>
    </citation>
    <scope>NUCLEOTIDE SEQUENCE [LARGE SCALE GENOMIC DNA]</scope>
    <source>
        <strain evidence="1 2">DSM 45361</strain>
    </source>
</reference>
<organism evidence="1 2">
    <name type="scientific">Labedaea rhizosphaerae</name>
    <dbReference type="NCBI Taxonomy" id="598644"/>
    <lineage>
        <taxon>Bacteria</taxon>
        <taxon>Bacillati</taxon>
        <taxon>Actinomycetota</taxon>
        <taxon>Actinomycetes</taxon>
        <taxon>Pseudonocardiales</taxon>
        <taxon>Pseudonocardiaceae</taxon>
        <taxon>Labedaea</taxon>
    </lineage>
</organism>
<dbReference type="SUPFAM" id="SSF50346">
    <property type="entry name" value="PRC-barrel domain"/>
    <property type="match status" value="1"/>
</dbReference>
<accession>A0A4V3CZ30</accession>
<evidence type="ECO:0000313" key="1">
    <source>
        <dbReference type="EMBL" id="TDP96458.1"/>
    </source>
</evidence>
<dbReference type="InterPro" id="IPR011033">
    <property type="entry name" value="PRC_barrel-like_sf"/>
</dbReference>
<dbReference type="EMBL" id="SNXZ01000004">
    <property type="protein sequence ID" value="TDP96458.1"/>
    <property type="molecule type" value="Genomic_DNA"/>
</dbReference>
<proteinExistence type="predicted"/>
<sequence length="88" mass="9831">MRASDLIGRQAYDRGGRPLGRITELLTTPTDECYVVRAALVTPGHEGRLMGYSRPGFDGPWLIQRIVELLNRGTHEVAWEDIRLDPGA</sequence>
<dbReference type="OrthoDB" id="3430164at2"/>
<comment type="caution">
    <text evidence="1">The sequence shown here is derived from an EMBL/GenBank/DDBJ whole genome shotgun (WGS) entry which is preliminary data.</text>
</comment>
<evidence type="ECO:0008006" key="3">
    <source>
        <dbReference type="Google" id="ProtNLM"/>
    </source>
</evidence>
<dbReference type="Proteomes" id="UP000295444">
    <property type="component" value="Unassembled WGS sequence"/>
</dbReference>
<protein>
    <recommendedName>
        <fullName evidence="3">PRC-barrel domain protein</fullName>
    </recommendedName>
</protein>